<evidence type="ECO:0000256" key="1">
    <source>
        <dbReference type="SAM" id="MobiDB-lite"/>
    </source>
</evidence>
<feature type="compositionally biased region" description="Basic residues" evidence="1">
    <location>
        <begin position="286"/>
        <end position="311"/>
    </location>
</feature>
<reference evidence="2" key="1">
    <citation type="submission" date="2022-12" db="EMBL/GenBank/DDBJ databases">
        <authorList>
            <person name="Petersen C."/>
        </authorList>
    </citation>
    <scope>NUCLEOTIDE SEQUENCE</scope>
    <source>
        <strain evidence="2">IBT 35673</strain>
    </source>
</reference>
<feature type="compositionally biased region" description="Basic residues" evidence="1">
    <location>
        <begin position="47"/>
        <end position="58"/>
    </location>
</feature>
<organism evidence="2 3">
    <name type="scientific">Penicillium brevicompactum</name>
    <dbReference type="NCBI Taxonomy" id="5074"/>
    <lineage>
        <taxon>Eukaryota</taxon>
        <taxon>Fungi</taxon>
        <taxon>Dikarya</taxon>
        <taxon>Ascomycota</taxon>
        <taxon>Pezizomycotina</taxon>
        <taxon>Eurotiomycetes</taxon>
        <taxon>Eurotiomycetidae</taxon>
        <taxon>Eurotiales</taxon>
        <taxon>Aspergillaceae</taxon>
        <taxon>Penicillium</taxon>
    </lineage>
</organism>
<accession>A0A9W9QGN3</accession>
<feature type="compositionally biased region" description="Pro residues" evidence="1">
    <location>
        <begin position="25"/>
        <end position="41"/>
    </location>
</feature>
<comment type="caution">
    <text evidence="2">The sequence shown here is derived from an EMBL/GenBank/DDBJ whole genome shotgun (WGS) entry which is preliminary data.</text>
</comment>
<feature type="compositionally biased region" description="Polar residues" evidence="1">
    <location>
        <begin position="642"/>
        <end position="651"/>
    </location>
</feature>
<feature type="region of interest" description="Disordered" evidence="1">
    <location>
        <begin position="1"/>
        <end position="195"/>
    </location>
</feature>
<proteinExistence type="predicted"/>
<protein>
    <submittedName>
        <fullName evidence="2">Uncharacterized protein</fullName>
    </submittedName>
</protein>
<evidence type="ECO:0000313" key="2">
    <source>
        <dbReference type="EMBL" id="KAJ5335012.1"/>
    </source>
</evidence>
<feature type="region of interest" description="Disordered" evidence="1">
    <location>
        <begin position="246"/>
        <end position="315"/>
    </location>
</feature>
<feature type="compositionally biased region" description="Basic and acidic residues" evidence="1">
    <location>
        <begin position="597"/>
        <end position="612"/>
    </location>
</feature>
<reference evidence="2" key="2">
    <citation type="journal article" date="2023" name="IMA Fungus">
        <title>Comparative genomic study of the Penicillium genus elucidates a diverse pangenome and 15 lateral gene transfer events.</title>
        <authorList>
            <person name="Petersen C."/>
            <person name="Sorensen T."/>
            <person name="Nielsen M.R."/>
            <person name="Sondergaard T.E."/>
            <person name="Sorensen J.L."/>
            <person name="Fitzpatrick D.A."/>
            <person name="Frisvad J.C."/>
            <person name="Nielsen K.L."/>
        </authorList>
    </citation>
    <scope>NUCLEOTIDE SEQUENCE</scope>
    <source>
        <strain evidence="2">IBT 35673</strain>
    </source>
</reference>
<feature type="compositionally biased region" description="Polar residues" evidence="1">
    <location>
        <begin position="1"/>
        <end position="10"/>
    </location>
</feature>
<feature type="region of interest" description="Disordered" evidence="1">
    <location>
        <begin position="581"/>
        <end position="660"/>
    </location>
</feature>
<feature type="compositionally biased region" description="Polar residues" evidence="1">
    <location>
        <begin position="272"/>
        <end position="283"/>
    </location>
</feature>
<dbReference type="EMBL" id="JAPZBQ010000004">
    <property type="protein sequence ID" value="KAJ5335012.1"/>
    <property type="molecule type" value="Genomic_DNA"/>
</dbReference>
<dbReference type="AlphaFoldDB" id="A0A9W9QGN3"/>
<name>A0A9W9QGN3_PENBR</name>
<gene>
    <name evidence="2" type="ORF">N7452_007415</name>
</gene>
<sequence length="761" mass="83878">MDVTEKSQVSPAVVGVSQGSKPTERPVPAPLPNSLPAPTQPPASKIVRLKLTKPKRARKDPQDVDWDEDLRPTPGEEAETKKAHGGATRAQTEPKKGKTIAQQGNQKRAKISKPQTTSAKRRKSNSTKSNTAKRGIKVPQLPLTTVATSAFAAPIAQERPSVPDEPGNQRNVTTETKVDLPKITHKTSLPKDDYNKIIKNSPRVSVEIRSSPSVTSGSSLGFDYDVKEPSHSQMVSILEHRAQLEEQKKAGKTGRMISETDSISSRDAKNPASGSASKLTILQTRVLHKQKIRKSKVARVKKSLKSHKPPKRAQSVGSKLMLALHAEDSQHGPVFNRDAPIIISSDPVEPQKCPESKQPDPMPTQTMPTPHGIEKVQKHAVRVDSPHHSSKSDRVRSSSPVVVDDTKEVDLVDATGGMASWGAFLSSLGHSEGSSTEDSSDIEMGRGLIDDEPSILTTIWRWNICPGGNKKPESSHTPESQKPLLCSEAEHRSLSPQQTSAPRTIVVDRNGSPQLVSLSIKGVTPFQVDFDGEQDQEVATSSSQYDRSSSEFSTASQYKGVFWTKFQRDMFLAYGIDTEKMDRSHTWPPQPMPKLSCSKEDTADGADSDKESTIGPDSSQRTIEERGLGVAQDRQCDRSFRTDISVSSQPDMKSHRSSEEDPMNWISTLRVAQKDAHNLLHQTNSNLSTQLAAEKATITRVLEIYREGCGRILEDLFQAQEARMTLYKQQMQHVKEQHTEICQDLVRGLQELDRRVQQGPI</sequence>
<dbReference type="Proteomes" id="UP001147695">
    <property type="component" value="Unassembled WGS sequence"/>
</dbReference>
<evidence type="ECO:0000313" key="3">
    <source>
        <dbReference type="Proteomes" id="UP001147695"/>
    </source>
</evidence>